<organism evidence="2">
    <name type="scientific">uncultured Caudovirales phage</name>
    <dbReference type="NCBI Taxonomy" id="2100421"/>
    <lineage>
        <taxon>Viruses</taxon>
        <taxon>Duplodnaviria</taxon>
        <taxon>Heunggongvirae</taxon>
        <taxon>Uroviricota</taxon>
        <taxon>Caudoviricetes</taxon>
        <taxon>Peduoviridae</taxon>
        <taxon>Maltschvirus</taxon>
        <taxon>Maltschvirus maltsch</taxon>
    </lineage>
</organism>
<dbReference type="EMBL" id="LR796573">
    <property type="protein sequence ID" value="CAB4152441.1"/>
    <property type="molecule type" value="Genomic_DNA"/>
</dbReference>
<evidence type="ECO:0000256" key="1">
    <source>
        <dbReference type="SAM" id="Phobius"/>
    </source>
</evidence>
<protein>
    <submittedName>
        <fullName evidence="2">Uncharacterized protein</fullName>
    </submittedName>
</protein>
<keyword evidence="1" id="KW-0812">Transmembrane</keyword>
<accession>A0A6J5N362</accession>
<feature type="transmembrane region" description="Helical" evidence="1">
    <location>
        <begin position="122"/>
        <end position="140"/>
    </location>
</feature>
<gene>
    <name evidence="2" type="ORF">UFOVP614_14</name>
</gene>
<evidence type="ECO:0000313" key="2">
    <source>
        <dbReference type="EMBL" id="CAB4152441.1"/>
    </source>
</evidence>
<sequence length="143" mass="16605">MRLILLALLLTSCASVKKASERLDSTVVKTFDSVRVVIFDSVTKVVEKEEYFTKTITYYDTLWVTKDSMITIPKYTETYTRGTKEKQTDSKQSRTDSMALNRTESTQISKITKTKDKSFSEFYKALIALILIITLILFFWKRK</sequence>
<keyword evidence="1" id="KW-0472">Membrane</keyword>
<name>A0A6J5N362_9CAUD</name>
<proteinExistence type="predicted"/>
<keyword evidence="1" id="KW-1133">Transmembrane helix</keyword>
<reference evidence="2" key="1">
    <citation type="submission" date="2020-04" db="EMBL/GenBank/DDBJ databases">
        <authorList>
            <person name="Chiriac C."/>
            <person name="Salcher M."/>
            <person name="Ghai R."/>
            <person name="Kavagutti S V."/>
        </authorList>
    </citation>
    <scope>NUCLEOTIDE SEQUENCE</scope>
</reference>